<accession>A0ABM4C059</accession>
<dbReference type="GeneID" id="136081523"/>
<proteinExistence type="predicted"/>
<dbReference type="InterPro" id="IPR004244">
    <property type="entry name" value="Transposase_22"/>
</dbReference>
<protein>
    <submittedName>
        <fullName evidence="2">Uncharacterized protein LOC136081523</fullName>
    </submittedName>
</protein>
<dbReference type="Gene3D" id="3.30.70.1820">
    <property type="entry name" value="L1 transposable element, RRM domain"/>
    <property type="match status" value="1"/>
</dbReference>
<dbReference type="RefSeq" id="XP_065654919.1">
    <property type="nucleotide sequence ID" value="XM_065798847.1"/>
</dbReference>
<reference evidence="2" key="1">
    <citation type="submission" date="2025-08" db="UniProtKB">
        <authorList>
            <consortium name="RefSeq"/>
        </authorList>
    </citation>
    <scope>IDENTIFICATION</scope>
</reference>
<evidence type="ECO:0000313" key="2">
    <source>
        <dbReference type="RefSeq" id="XP_065654919.1"/>
    </source>
</evidence>
<gene>
    <name evidence="2" type="primary">LOC136081523</name>
</gene>
<keyword evidence="1" id="KW-1185">Reference proteome</keyword>
<dbReference type="Proteomes" id="UP001652625">
    <property type="component" value="Chromosome 06"/>
</dbReference>
<organism evidence="1 2">
    <name type="scientific">Hydra vulgaris</name>
    <name type="common">Hydra</name>
    <name type="synonym">Hydra attenuata</name>
    <dbReference type="NCBI Taxonomy" id="6087"/>
    <lineage>
        <taxon>Eukaryota</taxon>
        <taxon>Metazoa</taxon>
        <taxon>Cnidaria</taxon>
        <taxon>Hydrozoa</taxon>
        <taxon>Hydroidolina</taxon>
        <taxon>Anthoathecata</taxon>
        <taxon>Aplanulata</taxon>
        <taxon>Hydridae</taxon>
        <taxon>Hydra</taxon>
    </lineage>
</organism>
<name>A0ABM4C059_HYDVU</name>
<evidence type="ECO:0000313" key="1">
    <source>
        <dbReference type="Proteomes" id="UP001652625"/>
    </source>
</evidence>
<sequence length="265" mass="31050">MDLESIEKFIADLIEKQSNANLDETKKLLKKQEKSFASLTAANLKMFTERLDKYEKENIKNLIKINKFENDLEQTNKKVVSLENDLLEMKKFIQTNASEKFELAKSKTKEISSKLKDNSEILKLKSKLREIEDRSRRNNLRVDGLKESKNESWSDSEAKVLKLFEETLGLKDIKIERAHRTGSRDNKKIRSIVLKLLNYKDKENILKNSQKLKGENIYINEDYCAETMLIRKELRAGMKKAREAGMFAYISYDKLVVREWSRKAT</sequence>
<dbReference type="PANTHER" id="PTHR11505">
    <property type="entry name" value="L1 TRANSPOSABLE ELEMENT-RELATED"/>
    <property type="match status" value="1"/>
</dbReference>